<name>A0ABN8HN56_9NEOP</name>
<accession>A0ABN8HN56</accession>
<feature type="non-terminal residue" evidence="2">
    <location>
        <position position="89"/>
    </location>
</feature>
<reference evidence="2" key="1">
    <citation type="submission" date="2022-03" db="EMBL/GenBank/DDBJ databases">
        <authorList>
            <person name="Martin H S."/>
        </authorList>
    </citation>
    <scope>NUCLEOTIDE SEQUENCE</scope>
</reference>
<organism evidence="2 3">
    <name type="scientific">Iphiclides podalirius</name>
    <name type="common">scarce swallowtail</name>
    <dbReference type="NCBI Taxonomy" id="110791"/>
    <lineage>
        <taxon>Eukaryota</taxon>
        <taxon>Metazoa</taxon>
        <taxon>Ecdysozoa</taxon>
        <taxon>Arthropoda</taxon>
        <taxon>Hexapoda</taxon>
        <taxon>Insecta</taxon>
        <taxon>Pterygota</taxon>
        <taxon>Neoptera</taxon>
        <taxon>Endopterygota</taxon>
        <taxon>Lepidoptera</taxon>
        <taxon>Glossata</taxon>
        <taxon>Ditrysia</taxon>
        <taxon>Papilionoidea</taxon>
        <taxon>Papilionidae</taxon>
        <taxon>Papilioninae</taxon>
        <taxon>Iphiclides</taxon>
    </lineage>
</organism>
<evidence type="ECO:0000256" key="1">
    <source>
        <dbReference type="SAM" id="MobiDB-lite"/>
    </source>
</evidence>
<sequence>MFLVSSLKPVFFVKNYLVINQSIARTFGRPCAEGLRMCLVSGVHSSCTGSAAVSHSNPTRRASESGRILVSKIPRGHRPPLRRPNEPPP</sequence>
<evidence type="ECO:0000313" key="2">
    <source>
        <dbReference type="EMBL" id="CAH2034214.1"/>
    </source>
</evidence>
<dbReference type="EMBL" id="OW152813">
    <property type="protein sequence ID" value="CAH2034214.1"/>
    <property type="molecule type" value="Genomic_DNA"/>
</dbReference>
<gene>
    <name evidence="2" type="ORF">IPOD504_LOCUS31</name>
</gene>
<dbReference type="Proteomes" id="UP000837857">
    <property type="component" value="Chromosome 1"/>
</dbReference>
<protein>
    <submittedName>
        <fullName evidence="2">Uncharacterized protein</fullName>
    </submittedName>
</protein>
<proteinExistence type="predicted"/>
<keyword evidence="3" id="KW-1185">Reference proteome</keyword>
<evidence type="ECO:0000313" key="3">
    <source>
        <dbReference type="Proteomes" id="UP000837857"/>
    </source>
</evidence>
<feature type="region of interest" description="Disordered" evidence="1">
    <location>
        <begin position="49"/>
        <end position="89"/>
    </location>
</feature>
<feature type="compositionally biased region" description="Polar residues" evidence="1">
    <location>
        <begin position="49"/>
        <end position="60"/>
    </location>
</feature>